<organism evidence="7 8">
    <name type="scientific">Miscanthus lutarioriparius</name>
    <dbReference type="NCBI Taxonomy" id="422564"/>
    <lineage>
        <taxon>Eukaryota</taxon>
        <taxon>Viridiplantae</taxon>
        <taxon>Streptophyta</taxon>
        <taxon>Embryophyta</taxon>
        <taxon>Tracheophyta</taxon>
        <taxon>Spermatophyta</taxon>
        <taxon>Magnoliopsida</taxon>
        <taxon>Liliopsida</taxon>
        <taxon>Poales</taxon>
        <taxon>Poaceae</taxon>
        <taxon>PACMAD clade</taxon>
        <taxon>Panicoideae</taxon>
        <taxon>Andropogonodae</taxon>
        <taxon>Andropogoneae</taxon>
        <taxon>Saccharinae</taxon>
        <taxon>Miscanthus</taxon>
    </lineage>
</organism>
<keyword evidence="4" id="KW-0067">ATP-binding</keyword>
<evidence type="ECO:0000256" key="3">
    <source>
        <dbReference type="ARBA" id="ARBA00022806"/>
    </source>
</evidence>
<gene>
    <name evidence="7" type="ORF">NCGR_LOCUS30483</name>
</gene>
<evidence type="ECO:0000256" key="4">
    <source>
        <dbReference type="ARBA" id="ARBA00022840"/>
    </source>
</evidence>
<dbReference type="FunFam" id="3.40.50.300:FF:000326">
    <property type="entry name" value="P-loop containing nucleoside triphosphate hydrolase"/>
    <property type="match status" value="1"/>
</dbReference>
<dbReference type="InterPro" id="IPR047187">
    <property type="entry name" value="SF1_C_Upf1"/>
</dbReference>
<dbReference type="Proteomes" id="UP000604825">
    <property type="component" value="Unassembled WGS sequence"/>
</dbReference>
<evidence type="ECO:0000256" key="5">
    <source>
        <dbReference type="SAM" id="MobiDB-lite"/>
    </source>
</evidence>
<dbReference type="Pfam" id="PF13087">
    <property type="entry name" value="AAA_12"/>
    <property type="match status" value="1"/>
</dbReference>
<keyword evidence="2" id="KW-0378">Hydrolase</keyword>
<name>A0A811PFP0_9POAL</name>
<dbReference type="GO" id="GO:0005694">
    <property type="term" value="C:chromosome"/>
    <property type="evidence" value="ECO:0007669"/>
    <property type="project" value="UniProtKB-ARBA"/>
</dbReference>
<feature type="domain" description="DNA2/NAM7 helicase-like C-terminal" evidence="6">
    <location>
        <begin position="126"/>
        <end position="247"/>
    </location>
</feature>
<dbReference type="SUPFAM" id="SSF52540">
    <property type="entry name" value="P-loop containing nucleoside triphosphate hydrolases"/>
    <property type="match status" value="1"/>
</dbReference>
<evidence type="ECO:0000259" key="6">
    <source>
        <dbReference type="Pfam" id="PF13087"/>
    </source>
</evidence>
<dbReference type="InterPro" id="IPR041679">
    <property type="entry name" value="DNA2/NAM7-like_C"/>
</dbReference>
<dbReference type="Gene3D" id="3.40.50.300">
    <property type="entry name" value="P-loop containing nucleotide triphosphate hydrolases"/>
    <property type="match status" value="1"/>
</dbReference>
<sequence>MAFHVGTRSSWDRENPYCYQHYYAALLKKLAPESYKQLKGREQQLSQEIAYLQRELNMVAAARLVDRSQGSVGVDPDVLAQRDRNRDILLQKLAALVESRDKILVEMSQLLILEIRNAKTDLQLCQVAGNIHEAQFTLRLYEAMAYEHLQKFLKANGAKKVSVGIITPYKLQLKCLQQEIKDVMNTKEGEDTYINTVDDAFQGQERDVIIMSCVRASNHGVGFVADIQCMNVALTQARRALWVVGNANTLMQSEDWAALIADAKARKCFMDLDSILKDFLPMKVPSNTPGRNSSNNIRNMRTGGGPRQDTWTCSQNRGLVHEHEAG</sequence>
<dbReference type="InterPro" id="IPR045055">
    <property type="entry name" value="DNA2/NAM7-like"/>
</dbReference>
<accession>A0A811PFP0</accession>
<proteinExistence type="predicted"/>
<dbReference type="AlphaFoldDB" id="A0A811PFP0"/>
<dbReference type="GO" id="GO:0005524">
    <property type="term" value="F:ATP binding"/>
    <property type="evidence" value="ECO:0007669"/>
    <property type="project" value="UniProtKB-KW"/>
</dbReference>
<evidence type="ECO:0000256" key="2">
    <source>
        <dbReference type="ARBA" id="ARBA00022801"/>
    </source>
</evidence>
<dbReference type="PANTHER" id="PTHR10887">
    <property type="entry name" value="DNA2/NAM7 HELICASE FAMILY"/>
    <property type="match status" value="1"/>
</dbReference>
<dbReference type="EMBL" id="CAJGYO010000007">
    <property type="protein sequence ID" value="CAD6246213.1"/>
    <property type="molecule type" value="Genomic_DNA"/>
</dbReference>
<feature type="compositionally biased region" description="Polar residues" evidence="5">
    <location>
        <begin position="286"/>
        <end position="299"/>
    </location>
</feature>
<dbReference type="PANTHER" id="PTHR10887:SF525">
    <property type="entry name" value="P-LOOP CONTAINING NUCLEOSIDE TRIPHOSPHATE HYDROLASES SUPERFAMILY PROTEIN"/>
    <property type="match status" value="1"/>
</dbReference>
<feature type="region of interest" description="Disordered" evidence="5">
    <location>
        <begin position="286"/>
        <end position="326"/>
    </location>
</feature>
<dbReference type="OrthoDB" id="6513042at2759"/>
<dbReference type="GO" id="GO:0004386">
    <property type="term" value="F:helicase activity"/>
    <property type="evidence" value="ECO:0007669"/>
    <property type="project" value="UniProtKB-KW"/>
</dbReference>
<evidence type="ECO:0000313" key="7">
    <source>
        <dbReference type="EMBL" id="CAD6246213.1"/>
    </source>
</evidence>
<keyword evidence="3" id="KW-0347">Helicase</keyword>
<dbReference type="InterPro" id="IPR027417">
    <property type="entry name" value="P-loop_NTPase"/>
</dbReference>
<dbReference type="CDD" id="cd18808">
    <property type="entry name" value="SF1_C_Upf1"/>
    <property type="match status" value="1"/>
</dbReference>
<evidence type="ECO:0000313" key="8">
    <source>
        <dbReference type="Proteomes" id="UP000604825"/>
    </source>
</evidence>
<dbReference type="GO" id="GO:0016787">
    <property type="term" value="F:hydrolase activity"/>
    <property type="evidence" value="ECO:0007669"/>
    <property type="project" value="UniProtKB-KW"/>
</dbReference>
<comment type="caution">
    <text evidence="7">The sequence shown here is derived from an EMBL/GenBank/DDBJ whole genome shotgun (WGS) entry which is preliminary data.</text>
</comment>
<evidence type="ECO:0000256" key="1">
    <source>
        <dbReference type="ARBA" id="ARBA00022741"/>
    </source>
</evidence>
<reference evidence="7" key="1">
    <citation type="submission" date="2020-10" db="EMBL/GenBank/DDBJ databases">
        <authorList>
            <person name="Han B."/>
            <person name="Lu T."/>
            <person name="Zhao Q."/>
            <person name="Huang X."/>
            <person name="Zhao Y."/>
        </authorList>
    </citation>
    <scope>NUCLEOTIDE SEQUENCE</scope>
</reference>
<protein>
    <recommendedName>
        <fullName evidence="6">DNA2/NAM7 helicase-like C-terminal domain-containing protein</fullName>
    </recommendedName>
</protein>
<keyword evidence="8" id="KW-1185">Reference proteome</keyword>
<keyword evidence="1" id="KW-0547">Nucleotide-binding</keyword>